<proteinExistence type="predicted"/>
<evidence type="ECO:0000313" key="1">
    <source>
        <dbReference type="EMBL" id="TCO86212.1"/>
    </source>
</evidence>
<comment type="caution">
    <text evidence="1">The sequence shown here is derived from an EMBL/GenBank/DDBJ whole genome shotgun (WGS) entry which is preliminary data.</text>
</comment>
<dbReference type="Proteomes" id="UP000295600">
    <property type="component" value="Unassembled WGS sequence"/>
</dbReference>
<sequence>MNGEELRSSELLLDLGVRIPVRPLRWLGRKKKPGKVTLRRPYAGTLIAMTRYYNRIGVTAAELKEYDADKWTKLIAEHGRDMARIVSCALCRGFISHRLFGGLVAWWLLWRVHPSVLGDVMLLLVESIDTRPFRITISSVETVNLMKPRLSHEANGS</sequence>
<dbReference type="AlphaFoldDB" id="A0A4R2LDS7"/>
<reference evidence="1 2" key="1">
    <citation type="submission" date="2019-03" db="EMBL/GenBank/DDBJ databases">
        <title>Genomic Encyclopedia of Type Strains, Phase IV (KMG-IV): sequencing the most valuable type-strain genomes for metagenomic binning, comparative biology and taxonomic classification.</title>
        <authorList>
            <person name="Goeker M."/>
        </authorList>
    </citation>
    <scope>NUCLEOTIDE SEQUENCE [LARGE SCALE GENOMIC DNA]</scope>
    <source>
        <strain evidence="1 2">DSM 23917</strain>
    </source>
</reference>
<organism evidence="1 2">
    <name type="scientific">Prevotella heparinolytica</name>
    <dbReference type="NCBI Taxonomy" id="28113"/>
    <lineage>
        <taxon>Bacteria</taxon>
        <taxon>Pseudomonadati</taxon>
        <taxon>Bacteroidota</taxon>
        <taxon>Bacteroidia</taxon>
        <taxon>Bacteroidales</taxon>
        <taxon>Bacteroidaceae</taxon>
        <taxon>Bacteroides</taxon>
    </lineage>
</organism>
<name>A0A4R2LDS7_9BACE</name>
<dbReference type="EMBL" id="SLXB01000043">
    <property type="protein sequence ID" value="TCO86212.1"/>
    <property type="molecule type" value="Genomic_DNA"/>
</dbReference>
<evidence type="ECO:0000313" key="2">
    <source>
        <dbReference type="Proteomes" id="UP000295600"/>
    </source>
</evidence>
<protein>
    <submittedName>
        <fullName evidence="1">Uncharacterized protein</fullName>
    </submittedName>
</protein>
<gene>
    <name evidence="1" type="ORF">EV202_1432</name>
</gene>
<accession>A0A4R2LDS7</accession>